<dbReference type="RefSeq" id="WP_229485619.1">
    <property type="nucleotide sequence ID" value="NZ_JAIVFQ010000019.1"/>
</dbReference>
<protein>
    <recommendedName>
        <fullName evidence="3">Transposase</fullName>
    </recommendedName>
</protein>
<evidence type="ECO:0008006" key="3">
    <source>
        <dbReference type="Google" id="ProtNLM"/>
    </source>
</evidence>
<proteinExistence type="predicted"/>
<reference evidence="1 2" key="1">
    <citation type="journal article" date="2021" name="Microorganisms">
        <title>Genome Evolution of Filamentous Cyanobacterium Nostoc Species: From Facultative Symbiosis to Free Living.</title>
        <authorList>
            <person name="Huo D."/>
            <person name="Li H."/>
            <person name="Cai F."/>
            <person name="Guo X."/>
            <person name="Qiao Z."/>
            <person name="Wang W."/>
            <person name="Yu G."/>
            <person name="Li R."/>
        </authorList>
    </citation>
    <scope>NUCLEOTIDE SEQUENCE [LARGE SCALE GENOMIC DNA]</scope>
    <source>
        <strain evidence="1 2">CHAB 5714</strain>
    </source>
</reference>
<gene>
    <name evidence="1" type="ORF">LC586_15295</name>
</gene>
<evidence type="ECO:0000313" key="1">
    <source>
        <dbReference type="EMBL" id="MCC5600551.1"/>
    </source>
</evidence>
<organism evidence="1 2">
    <name type="scientific">Nostoc favosum CHAB5714</name>
    <dbReference type="NCBI Taxonomy" id="2780399"/>
    <lineage>
        <taxon>Bacteria</taxon>
        <taxon>Bacillati</taxon>
        <taxon>Cyanobacteriota</taxon>
        <taxon>Cyanophyceae</taxon>
        <taxon>Nostocales</taxon>
        <taxon>Nostocaceae</taxon>
        <taxon>Nostoc</taxon>
        <taxon>Nostoc favosum</taxon>
    </lineage>
</organism>
<dbReference type="Proteomes" id="UP001199525">
    <property type="component" value="Unassembled WGS sequence"/>
</dbReference>
<accession>A0ABS8I8S4</accession>
<name>A0ABS8I8S4_9NOSO</name>
<comment type="caution">
    <text evidence="1">The sequence shown here is derived from an EMBL/GenBank/DDBJ whole genome shotgun (WGS) entry which is preliminary data.</text>
</comment>
<dbReference type="EMBL" id="JAIVFQ010000019">
    <property type="protein sequence ID" value="MCC5600551.1"/>
    <property type="molecule type" value="Genomic_DNA"/>
</dbReference>
<sequence>MGKSTPSTPFFLRWLNLEILDTLLAERVHRTNPRVVKKPVSKFRSKRLKHRGTGTRNRPPIFVILSTA</sequence>
<evidence type="ECO:0000313" key="2">
    <source>
        <dbReference type="Proteomes" id="UP001199525"/>
    </source>
</evidence>
<keyword evidence="2" id="KW-1185">Reference proteome</keyword>